<keyword evidence="1 4" id="KW-0853">WD repeat</keyword>
<dbReference type="Proteomes" id="UP001626550">
    <property type="component" value="Unassembled WGS sequence"/>
</dbReference>
<dbReference type="InterPro" id="IPR020472">
    <property type="entry name" value="WD40_PAC1"/>
</dbReference>
<sequence length="409" mass="45716">MTTKDPTLEIHFKGHKDSITCLDFNPKGKQLGVYIMMDFIFLASSSMDSTMTLWNMVGQTHTSRFSGHTDAIFCVCFSPCGELVLTASRDKSVRLWTPYLSRGEPVSFKPHTAPVRWVDVSKLNDKFCTSSADKTIKIWTMHRQKFVSSLTGHGNWVRCCKYSPDSKRIASCSDDKNVKIWDPASGNCIHSFQDSATFSIHLDFHPSGNCLAAGCTNNSVKIYDLRMNRLLQHYTDHNASVHKVSFHPCGNFLLSTSEDATVKIYDLLEGRQLYTLHGHQAAVTAGKFSPDGAYFATGGVDNRVFLWKTNFVDRLPRESDLRPSVISDFPSLIGDEAPTDLRASGISSKIRPSVLDFRGRIDSLVAEEAPNDSFTPTKPVQRNSNEASKRTIPKKINTDKVRFQTKGAR</sequence>
<evidence type="ECO:0000256" key="1">
    <source>
        <dbReference type="ARBA" id="ARBA00022574"/>
    </source>
</evidence>
<feature type="repeat" description="WD" evidence="4">
    <location>
        <begin position="65"/>
        <end position="96"/>
    </location>
</feature>
<dbReference type="AlphaFoldDB" id="A0ABD2QF37"/>
<feature type="repeat" description="WD" evidence="4">
    <location>
        <begin position="276"/>
        <end position="308"/>
    </location>
</feature>
<gene>
    <name evidence="6" type="primary">POC1A</name>
    <name evidence="6" type="ORF">Ciccas_003186</name>
</gene>
<proteinExistence type="inferred from homology"/>
<evidence type="ECO:0000256" key="3">
    <source>
        <dbReference type="ARBA" id="ARBA00037984"/>
    </source>
</evidence>
<dbReference type="EMBL" id="JBJKFK010000281">
    <property type="protein sequence ID" value="KAL3318153.1"/>
    <property type="molecule type" value="Genomic_DNA"/>
</dbReference>
<dbReference type="PANTHER" id="PTHR44019:SF8">
    <property type="entry name" value="POC1 CENTRIOLAR PROTEIN HOMOLOG"/>
    <property type="match status" value="1"/>
</dbReference>
<dbReference type="Gene3D" id="2.130.10.10">
    <property type="entry name" value="YVTN repeat-like/Quinoprotein amine dehydrogenase"/>
    <property type="match status" value="3"/>
</dbReference>
<feature type="repeat" description="WD" evidence="4">
    <location>
        <begin position="234"/>
        <end position="275"/>
    </location>
</feature>
<feature type="region of interest" description="Disordered" evidence="5">
    <location>
        <begin position="368"/>
        <end position="409"/>
    </location>
</feature>
<dbReference type="PROSITE" id="PS00678">
    <property type="entry name" value="WD_REPEATS_1"/>
    <property type="match status" value="1"/>
</dbReference>
<dbReference type="SMART" id="SM00320">
    <property type="entry name" value="WD40"/>
    <property type="match status" value="7"/>
</dbReference>
<evidence type="ECO:0000313" key="6">
    <source>
        <dbReference type="EMBL" id="KAL3318153.1"/>
    </source>
</evidence>
<accession>A0ABD2QF37</accession>
<feature type="repeat" description="WD" evidence="4">
    <location>
        <begin position="108"/>
        <end position="149"/>
    </location>
</feature>
<feature type="compositionally biased region" description="Polar residues" evidence="5">
    <location>
        <begin position="372"/>
        <end position="386"/>
    </location>
</feature>
<organism evidence="6 7">
    <name type="scientific">Cichlidogyrus casuarinus</name>
    <dbReference type="NCBI Taxonomy" id="1844966"/>
    <lineage>
        <taxon>Eukaryota</taxon>
        <taxon>Metazoa</taxon>
        <taxon>Spiralia</taxon>
        <taxon>Lophotrochozoa</taxon>
        <taxon>Platyhelminthes</taxon>
        <taxon>Monogenea</taxon>
        <taxon>Monopisthocotylea</taxon>
        <taxon>Dactylogyridea</taxon>
        <taxon>Ancyrocephalidae</taxon>
        <taxon>Cichlidogyrus</taxon>
    </lineage>
</organism>
<feature type="repeat" description="WD" evidence="4">
    <location>
        <begin position="150"/>
        <end position="191"/>
    </location>
</feature>
<dbReference type="InterPro" id="IPR001680">
    <property type="entry name" value="WD40_rpt"/>
</dbReference>
<dbReference type="PROSITE" id="PS50082">
    <property type="entry name" value="WD_REPEATS_2"/>
    <property type="match status" value="5"/>
</dbReference>
<keyword evidence="2" id="KW-0677">Repeat</keyword>
<dbReference type="InterPro" id="IPR036322">
    <property type="entry name" value="WD40_repeat_dom_sf"/>
</dbReference>
<evidence type="ECO:0000256" key="2">
    <source>
        <dbReference type="ARBA" id="ARBA00022737"/>
    </source>
</evidence>
<dbReference type="PANTHER" id="PTHR44019">
    <property type="entry name" value="WD REPEAT-CONTAINING PROTEIN 55"/>
    <property type="match status" value="1"/>
</dbReference>
<evidence type="ECO:0000256" key="5">
    <source>
        <dbReference type="SAM" id="MobiDB-lite"/>
    </source>
</evidence>
<evidence type="ECO:0000256" key="4">
    <source>
        <dbReference type="PROSITE-ProRule" id="PRU00221"/>
    </source>
</evidence>
<dbReference type="InterPro" id="IPR019775">
    <property type="entry name" value="WD40_repeat_CS"/>
</dbReference>
<dbReference type="Pfam" id="PF00400">
    <property type="entry name" value="WD40"/>
    <property type="match status" value="7"/>
</dbReference>
<dbReference type="CDD" id="cd00200">
    <property type="entry name" value="WD40"/>
    <property type="match status" value="1"/>
</dbReference>
<dbReference type="SUPFAM" id="SSF50978">
    <property type="entry name" value="WD40 repeat-like"/>
    <property type="match status" value="1"/>
</dbReference>
<protein>
    <submittedName>
        <fullName evidence="6">POC1 centriolar protein A</fullName>
    </submittedName>
</protein>
<dbReference type="PRINTS" id="PR00320">
    <property type="entry name" value="GPROTEINBRPT"/>
</dbReference>
<comment type="caution">
    <text evidence="6">The sequence shown here is derived from an EMBL/GenBank/DDBJ whole genome shotgun (WGS) entry which is preliminary data.</text>
</comment>
<keyword evidence="7" id="KW-1185">Reference proteome</keyword>
<comment type="similarity">
    <text evidence="3">Belongs to the WD repeat POC1 family.</text>
</comment>
<dbReference type="InterPro" id="IPR015943">
    <property type="entry name" value="WD40/YVTN_repeat-like_dom_sf"/>
</dbReference>
<evidence type="ECO:0000313" key="7">
    <source>
        <dbReference type="Proteomes" id="UP001626550"/>
    </source>
</evidence>
<dbReference type="PROSITE" id="PS50294">
    <property type="entry name" value="WD_REPEATS_REGION"/>
    <property type="match status" value="4"/>
</dbReference>
<reference evidence="6 7" key="1">
    <citation type="submission" date="2024-11" db="EMBL/GenBank/DDBJ databases">
        <title>Adaptive evolution of stress response genes in parasites aligns with host niche diversity.</title>
        <authorList>
            <person name="Hahn C."/>
            <person name="Resl P."/>
        </authorList>
    </citation>
    <scope>NUCLEOTIDE SEQUENCE [LARGE SCALE GENOMIC DNA]</scope>
    <source>
        <strain evidence="6">EGGRZ-B1_66</strain>
        <tissue evidence="6">Body</tissue>
    </source>
</reference>
<name>A0ABD2QF37_9PLAT</name>
<dbReference type="InterPro" id="IPR050505">
    <property type="entry name" value="WDR55/POC1"/>
</dbReference>